<proteinExistence type="inferred from homology"/>
<dbReference type="PROSITE" id="PS51898">
    <property type="entry name" value="TYR_RECOMBINASE"/>
    <property type="match status" value="1"/>
</dbReference>
<reference evidence="8 9" key="1">
    <citation type="submission" date="2018-08" db="EMBL/GenBank/DDBJ databases">
        <title>Vibrio isolated from the Eastern China Marginal Seas.</title>
        <authorList>
            <person name="Li Y."/>
        </authorList>
    </citation>
    <scope>NUCLEOTIDE SEQUENCE [LARGE SCALE GENOMIC DNA]</scope>
    <source>
        <strain evidence="8 9">BEI233</strain>
    </source>
</reference>
<organism evidence="8 9">
    <name type="scientific">Vibrio sinensis</name>
    <dbReference type="NCBI Taxonomy" id="2302434"/>
    <lineage>
        <taxon>Bacteria</taxon>
        <taxon>Pseudomonadati</taxon>
        <taxon>Pseudomonadota</taxon>
        <taxon>Gammaproteobacteria</taxon>
        <taxon>Vibrionales</taxon>
        <taxon>Vibrionaceae</taxon>
        <taxon>Vibrio</taxon>
    </lineage>
</organism>
<dbReference type="PANTHER" id="PTHR30349:SF41">
    <property type="entry name" value="INTEGRASE_RECOMBINASE PROTEIN MJ0367-RELATED"/>
    <property type="match status" value="1"/>
</dbReference>
<dbReference type="EMBL" id="QVMU01000009">
    <property type="protein sequence ID" value="RJX70928.1"/>
    <property type="molecule type" value="Genomic_DNA"/>
</dbReference>
<dbReference type="GO" id="GO:0015074">
    <property type="term" value="P:DNA integration"/>
    <property type="evidence" value="ECO:0007669"/>
    <property type="project" value="UniProtKB-KW"/>
</dbReference>
<dbReference type="CDD" id="cd01184">
    <property type="entry name" value="INT_C_like_1"/>
    <property type="match status" value="1"/>
</dbReference>
<dbReference type="GO" id="GO:0003677">
    <property type="term" value="F:DNA binding"/>
    <property type="evidence" value="ECO:0007669"/>
    <property type="project" value="UniProtKB-UniRule"/>
</dbReference>
<dbReference type="InterPro" id="IPR050090">
    <property type="entry name" value="Tyrosine_recombinase_XerCD"/>
</dbReference>
<evidence type="ECO:0000256" key="3">
    <source>
        <dbReference type="ARBA" id="ARBA00023125"/>
    </source>
</evidence>
<dbReference type="AlphaFoldDB" id="A0A3A6QKT3"/>
<dbReference type="PANTHER" id="PTHR30349">
    <property type="entry name" value="PHAGE INTEGRASE-RELATED"/>
    <property type="match status" value="1"/>
</dbReference>
<keyword evidence="9" id="KW-1185">Reference proteome</keyword>
<dbReference type="InterPro" id="IPR010998">
    <property type="entry name" value="Integrase_recombinase_N"/>
</dbReference>
<dbReference type="Proteomes" id="UP000273252">
    <property type="component" value="Unassembled WGS sequence"/>
</dbReference>
<accession>A0A3A6QKT3</accession>
<evidence type="ECO:0000259" key="7">
    <source>
        <dbReference type="PROSITE" id="PS51900"/>
    </source>
</evidence>
<sequence length="442" mass="51401">MYLQKAPNGVYQTRICIPKPLQRFGYPFDIKVSLRTKERSEAIARNFIVANYLRSAITRLDTSCPPKFDLFKSALDQNINCIRLSFVSGSASYEHPQYKAVELVDEHSIAESLINDAFEHRNTANRCKPTSFDDSLALFVESKHKQGITKLTVHQLEQRINHCMKFLARKGLGQNTVTSADLLDYVDHLISEKRSAKSNRGYFASVKQYFAWLKAKGFNSDNPAQGINPKFKSKLHASEQRERWTESELIRLFRSAEYMRQTEDFQWVTKLQLFHGFRTGEVCQIYVKDIVWQMRIPCIRVTDLSKDQHLKNAHAVRTIPLHPQLRESFLQFYESRKTRKRTPLFNYKPLGKDKDWTKTYRQQFGKLQTKLGMRAGARPTAYSLRHTFIDELKEKDIPEHSVAEVVGHTNPNMTYGRYGKKHRIDKLLEIVGEFEINLEGTL</sequence>
<dbReference type="InterPro" id="IPR002104">
    <property type="entry name" value="Integrase_catalytic"/>
</dbReference>
<evidence type="ECO:0000313" key="8">
    <source>
        <dbReference type="EMBL" id="RJX70928.1"/>
    </source>
</evidence>
<name>A0A3A6QKT3_9VIBR</name>
<keyword evidence="3 5" id="KW-0238">DNA-binding</keyword>
<feature type="domain" description="Core-binding (CB)" evidence="7">
    <location>
        <begin position="130"/>
        <end position="214"/>
    </location>
</feature>
<comment type="similarity">
    <text evidence="1">Belongs to the 'phage' integrase family.</text>
</comment>
<gene>
    <name evidence="8" type="ORF">DZ860_11375</name>
</gene>
<dbReference type="InterPro" id="IPR011010">
    <property type="entry name" value="DNA_brk_join_enz"/>
</dbReference>
<dbReference type="Pfam" id="PF00589">
    <property type="entry name" value="Phage_integrase"/>
    <property type="match status" value="1"/>
</dbReference>
<dbReference type="GO" id="GO:0006310">
    <property type="term" value="P:DNA recombination"/>
    <property type="evidence" value="ECO:0007669"/>
    <property type="project" value="UniProtKB-KW"/>
</dbReference>
<dbReference type="InterPro" id="IPR044068">
    <property type="entry name" value="CB"/>
</dbReference>
<keyword evidence="4" id="KW-0233">DNA recombination</keyword>
<dbReference type="Gene3D" id="1.10.150.130">
    <property type="match status" value="1"/>
</dbReference>
<evidence type="ECO:0000256" key="4">
    <source>
        <dbReference type="ARBA" id="ARBA00023172"/>
    </source>
</evidence>
<evidence type="ECO:0000256" key="5">
    <source>
        <dbReference type="PROSITE-ProRule" id="PRU01248"/>
    </source>
</evidence>
<evidence type="ECO:0000259" key="6">
    <source>
        <dbReference type="PROSITE" id="PS51898"/>
    </source>
</evidence>
<evidence type="ECO:0000313" key="9">
    <source>
        <dbReference type="Proteomes" id="UP000273252"/>
    </source>
</evidence>
<dbReference type="PROSITE" id="PS51900">
    <property type="entry name" value="CB"/>
    <property type="match status" value="1"/>
</dbReference>
<feature type="domain" description="Tyr recombinase" evidence="6">
    <location>
        <begin position="239"/>
        <end position="432"/>
    </location>
</feature>
<evidence type="ECO:0000256" key="2">
    <source>
        <dbReference type="ARBA" id="ARBA00022908"/>
    </source>
</evidence>
<evidence type="ECO:0000256" key="1">
    <source>
        <dbReference type="ARBA" id="ARBA00008857"/>
    </source>
</evidence>
<keyword evidence="2" id="KW-0229">DNA integration</keyword>
<dbReference type="RefSeq" id="WP_120031346.1">
    <property type="nucleotide sequence ID" value="NZ_QVMU01000009.1"/>
</dbReference>
<comment type="caution">
    <text evidence="8">The sequence shown here is derived from an EMBL/GenBank/DDBJ whole genome shotgun (WGS) entry which is preliminary data.</text>
</comment>
<dbReference type="InterPro" id="IPR013762">
    <property type="entry name" value="Integrase-like_cat_sf"/>
</dbReference>
<dbReference type="InterPro" id="IPR004107">
    <property type="entry name" value="Integrase_SAM-like_N"/>
</dbReference>
<dbReference type="OrthoDB" id="9784724at2"/>
<dbReference type="SUPFAM" id="SSF56349">
    <property type="entry name" value="DNA breaking-rejoining enzymes"/>
    <property type="match status" value="1"/>
</dbReference>
<dbReference type="Pfam" id="PF02899">
    <property type="entry name" value="Phage_int_SAM_1"/>
    <property type="match status" value="1"/>
</dbReference>
<dbReference type="Gene3D" id="1.10.443.10">
    <property type="entry name" value="Intergrase catalytic core"/>
    <property type="match status" value="1"/>
</dbReference>
<protein>
    <submittedName>
        <fullName evidence="8">Integrase</fullName>
    </submittedName>
</protein>